<dbReference type="RefSeq" id="WP_092054509.1">
    <property type="nucleotide sequence ID" value="NZ_FOQD01000017.1"/>
</dbReference>
<evidence type="ECO:0000313" key="1">
    <source>
        <dbReference type="EMBL" id="SFJ26972.1"/>
    </source>
</evidence>
<name>A0A1I3Q017_9PLAN</name>
<dbReference type="AlphaFoldDB" id="A0A1I3Q017"/>
<dbReference type="Proteomes" id="UP000199518">
    <property type="component" value="Unassembled WGS sequence"/>
</dbReference>
<proteinExistence type="predicted"/>
<evidence type="ECO:0000313" key="2">
    <source>
        <dbReference type="Proteomes" id="UP000199518"/>
    </source>
</evidence>
<accession>A0A1I3Q017</accession>
<gene>
    <name evidence="1" type="ORF">SAMN05421753_11790</name>
</gene>
<dbReference type="EMBL" id="FOQD01000017">
    <property type="protein sequence ID" value="SFJ26972.1"/>
    <property type="molecule type" value="Genomic_DNA"/>
</dbReference>
<sequence length="67" mass="7228">MNEVALTAADASRMIRDRLLAKCLAFEQQHGAAAGRAFRAAVQDATNITTLKASAESMHVIPDMIRT</sequence>
<protein>
    <submittedName>
        <fullName evidence="1">Uncharacterized protein</fullName>
    </submittedName>
</protein>
<dbReference type="STRING" id="1576369.SAMN05421753_11790"/>
<reference evidence="2" key="1">
    <citation type="submission" date="2016-10" db="EMBL/GenBank/DDBJ databases">
        <authorList>
            <person name="Varghese N."/>
            <person name="Submissions S."/>
        </authorList>
    </citation>
    <scope>NUCLEOTIDE SEQUENCE [LARGE SCALE GENOMIC DNA]</scope>
    <source>
        <strain evidence="2">DSM 26348</strain>
    </source>
</reference>
<organism evidence="1 2">
    <name type="scientific">Planctomicrobium piriforme</name>
    <dbReference type="NCBI Taxonomy" id="1576369"/>
    <lineage>
        <taxon>Bacteria</taxon>
        <taxon>Pseudomonadati</taxon>
        <taxon>Planctomycetota</taxon>
        <taxon>Planctomycetia</taxon>
        <taxon>Planctomycetales</taxon>
        <taxon>Planctomycetaceae</taxon>
        <taxon>Planctomicrobium</taxon>
    </lineage>
</organism>
<keyword evidence="2" id="KW-1185">Reference proteome</keyword>